<reference evidence="2 3" key="1">
    <citation type="journal article" date="2016" name="Mol. Biol. Evol.">
        <title>Comparative Genomics of Early-Diverging Mushroom-Forming Fungi Provides Insights into the Origins of Lignocellulose Decay Capabilities.</title>
        <authorList>
            <person name="Nagy L.G."/>
            <person name="Riley R."/>
            <person name="Tritt A."/>
            <person name="Adam C."/>
            <person name="Daum C."/>
            <person name="Floudas D."/>
            <person name="Sun H."/>
            <person name="Yadav J.S."/>
            <person name="Pangilinan J."/>
            <person name="Larsson K.H."/>
            <person name="Matsuura K."/>
            <person name="Barry K."/>
            <person name="Labutti K."/>
            <person name="Kuo R."/>
            <person name="Ohm R.A."/>
            <person name="Bhattacharya S.S."/>
            <person name="Shirouzu T."/>
            <person name="Yoshinaga Y."/>
            <person name="Martin F.M."/>
            <person name="Grigoriev I.V."/>
            <person name="Hibbett D.S."/>
        </authorList>
    </citation>
    <scope>NUCLEOTIDE SEQUENCE [LARGE SCALE GENOMIC DNA]</scope>
    <source>
        <strain evidence="2 3">HHB12029</strain>
    </source>
</reference>
<dbReference type="Gene3D" id="3.90.226.10">
    <property type="entry name" value="2-enoyl-CoA Hydratase, Chain A, domain 1"/>
    <property type="match status" value="1"/>
</dbReference>
<dbReference type="STRING" id="1314781.A0A165GU02"/>
<proteinExistence type="predicted"/>
<dbReference type="OrthoDB" id="2139957at2759"/>
<keyword evidence="1" id="KW-0456">Lyase</keyword>
<dbReference type="Proteomes" id="UP000077266">
    <property type="component" value="Unassembled WGS sequence"/>
</dbReference>
<dbReference type="SUPFAM" id="SSF52096">
    <property type="entry name" value="ClpP/crotonase"/>
    <property type="match status" value="1"/>
</dbReference>
<dbReference type="GO" id="GO:0006635">
    <property type="term" value="P:fatty acid beta-oxidation"/>
    <property type="evidence" value="ECO:0007669"/>
    <property type="project" value="TreeGrafter"/>
</dbReference>
<dbReference type="InParanoid" id="A0A165GU02"/>
<dbReference type="PANTHER" id="PTHR11941:SF158">
    <property type="entry name" value="ENOYL-COA HYDRATASE (AFU_ORTHOLOGUE AFUA_2G10650)"/>
    <property type="match status" value="1"/>
</dbReference>
<dbReference type="PANTHER" id="PTHR11941">
    <property type="entry name" value="ENOYL-COA HYDRATASE-RELATED"/>
    <property type="match status" value="1"/>
</dbReference>
<dbReference type="GO" id="GO:0005739">
    <property type="term" value="C:mitochondrion"/>
    <property type="evidence" value="ECO:0007669"/>
    <property type="project" value="TreeGrafter"/>
</dbReference>
<dbReference type="Gene3D" id="1.10.12.10">
    <property type="entry name" value="Lyase 2-enoyl-coa Hydratase, Chain A, domain 2"/>
    <property type="match status" value="1"/>
</dbReference>
<protein>
    <submittedName>
        <fullName evidence="2">ClpP/crotonase</fullName>
    </submittedName>
</protein>
<dbReference type="EMBL" id="KV426036">
    <property type="protein sequence ID" value="KZV91007.1"/>
    <property type="molecule type" value="Genomic_DNA"/>
</dbReference>
<evidence type="ECO:0000256" key="1">
    <source>
        <dbReference type="ARBA" id="ARBA00023239"/>
    </source>
</evidence>
<dbReference type="Pfam" id="PF00378">
    <property type="entry name" value="ECH_1"/>
    <property type="match status" value="1"/>
</dbReference>
<accession>A0A165GU02</accession>
<organism evidence="2 3">
    <name type="scientific">Exidia glandulosa HHB12029</name>
    <dbReference type="NCBI Taxonomy" id="1314781"/>
    <lineage>
        <taxon>Eukaryota</taxon>
        <taxon>Fungi</taxon>
        <taxon>Dikarya</taxon>
        <taxon>Basidiomycota</taxon>
        <taxon>Agaricomycotina</taxon>
        <taxon>Agaricomycetes</taxon>
        <taxon>Auriculariales</taxon>
        <taxon>Exidiaceae</taxon>
        <taxon>Exidia</taxon>
    </lineage>
</organism>
<evidence type="ECO:0000313" key="3">
    <source>
        <dbReference type="Proteomes" id="UP000077266"/>
    </source>
</evidence>
<dbReference type="InterPro" id="IPR029045">
    <property type="entry name" value="ClpP/crotonase-like_dom_sf"/>
</dbReference>
<evidence type="ECO:0000313" key="2">
    <source>
        <dbReference type="EMBL" id="KZV91007.1"/>
    </source>
</evidence>
<gene>
    <name evidence="2" type="ORF">EXIGLDRAFT_719735</name>
</gene>
<keyword evidence="3" id="KW-1185">Reference proteome</keyword>
<sequence>MSTTTKNADKILLVETPAPHVLLLTMNRPSVLNAMSPELEEALARALDAFDADNSLWVCIVAGTGRVFCAGADLAAWQKRQSHSNQAGTETSTLLASPHGFGALSRRTVSSKPIIAAVQGGAYGGGCEIVLNVDMVVSEEDAKFALPEVKRGVVAAAGGIPRILDGAGYQLAAEMLFTGRTVSAKEAYERFRFVNVLAPKGQALKAALALAGRVCEASPDAVRSSKRALVIARGEPGAERAYELHARSREAEAVWHGQNIKEGLAAFVEKRKPKWTNPAKL</sequence>
<dbReference type="InterPro" id="IPR014748">
    <property type="entry name" value="Enoyl-CoA_hydra_C"/>
</dbReference>
<dbReference type="GO" id="GO:0016829">
    <property type="term" value="F:lyase activity"/>
    <property type="evidence" value="ECO:0007669"/>
    <property type="project" value="UniProtKB-KW"/>
</dbReference>
<dbReference type="InterPro" id="IPR001753">
    <property type="entry name" value="Enoyl-CoA_hydra/iso"/>
</dbReference>
<dbReference type="AlphaFoldDB" id="A0A165GU02"/>
<dbReference type="CDD" id="cd06558">
    <property type="entry name" value="crotonase-like"/>
    <property type="match status" value="1"/>
</dbReference>
<name>A0A165GU02_EXIGL</name>